<evidence type="ECO:0000256" key="2">
    <source>
        <dbReference type="ARBA" id="ARBA00006448"/>
    </source>
</evidence>
<dbReference type="PANTHER" id="PTHR34582:SF6">
    <property type="entry name" value="UPF0702 TRANSMEMBRANE PROTEIN YCAP"/>
    <property type="match status" value="1"/>
</dbReference>
<keyword evidence="6 7" id="KW-0472">Membrane</keyword>
<feature type="domain" description="YetF C-terminal" evidence="8">
    <location>
        <begin position="78"/>
        <end position="147"/>
    </location>
</feature>
<keyword evidence="4 7" id="KW-0812">Transmembrane</keyword>
<comment type="subcellular location">
    <subcellularLocation>
        <location evidence="1">Cell membrane</location>
        <topology evidence="1">Multi-pass membrane protein</topology>
    </subcellularLocation>
</comment>
<dbReference type="PANTHER" id="PTHR34582">
    <property type="entry name" value="UPF0702 TRANSMEMBRANE PROTEIN YCAP"/>
    <property type="match status" value="1"/>
</dbReference>
<protein>
    <submittedName>
        <fullName evidence="9">UPF0702 transmembrane protein YetF</fullName>
    </submittedName>
</protein>
<proteinExistence type="inferred from homology"/>
<comment type="similarity">
    <text evidence="2">Belongs to the UPF0702 family.</text>
</comment>
<gene>
    <name evidence="9" type="primary">yetF</name>
    <name evidence="9" type="ORF">Dcar01_03181</name>
</gene>
<evidence type="ECO:0000313" key="9">
    <source>
        <dbReference type="EMBL" id="GAA5514426.1"/>
    </source>
</evidence>
<reference evidence="9 10" key="1">
    <citation type="submission" date="2024-02" db="EMBL/GenBank/DDBJ databases">
        <title>Deinococcus carri NBRC 110142.</title>
        <authorList>
            <person name="Ichikawa N."/>
            <person name="Katano-Makiyama Y."/>
            <person name="Hidaka K."/>
        </authorList>
    </citation>
    <scope>NUCLEOTIDE SEQUENCE [LARGE SCALE GENOMIC DNA]</scope>
    <source>
        <strain evidence="9 10">NBRC 110142</strain>
    </source>
</reference>
<keyword evidence="3" id="KW-1003">Cell membrane</keyword>
<dbReference type="InterPro" id="IPR007353">
    <property type="entry name" value="DUF421"/>
</dbReference>
<name>A0ABP9WAQ3_9DEIO</name>
<evidence type="ECO:0000313" key="10">
    <source>
        <dbReference type="Proteomes" id="UP001401887"/>
    </source>
</evidence>
<accession>A0ABP9WAQ3</accession>
<comment type="caution">
    <text evidence="9">The sequence shown here is derived from an EMBL/GenBank/DDBJ whole genome shotgun (WGS) entry which is preliminary data.</text>
</comment>
<organism evidence="9 10">
    <name type="scientific">Deinococcus carri</name>
    <dbReference type="NCBI Taxonomy" id="1211323"/>
    <lineage>
        <taxon>Bacteria</taxon>
        <taxon>Thermotogati</taxon>
        <taxon>Deinococcota</taxon>
        <taxon>Deinococci</taxon>
        <taxon>Deinococcales</taxon>
        <taxon>Deinococcaceae</taxon>
        <taxon>Deinococcus</taxon>
    </lineage>
</organism>
<dbReference type="Pfam" id="PF04239">
    <property type="entry name" value="DUF421"/>
    <property type="match status" value="1"/>
</dbReference>
<evidence type="ECO:0000256" key="7">
    <source>
        <dbReference type="SAM" id="Phobius"/>
    </source>
</evidence>
<evidence type="ECO:0000256" key="3">
    <source>
        <dbReference type="ARBA" id="ARBA00022475"/>
    </source>
</evidence>
<keyword evidence="10" id="KW-1185">Reference proteome</keyword>
<dbReference type="Proteomes" id="UP001401887">
    <property type="component" value="Unassembled WGS sequence"/>
</dbReference>
<feature type="transmembrane region" description="Helical" evidence="7">
    <location>
        <begin position="55"/>
        <end position="75"/>
    </location>
</feature>
<evidence type="ECO:0000256" key="5">
    <source>
        <dbReference type="ARBA" id="ARBA00022989"/>
    </source>
</evidence>
<dbReference type="InterPro" id="IPR023090">
    <property type="entry name" value="UPF0702_alpha/beta_dom_sf"/>
</dbReference>
<evidence type="ECO:0000259" key="8">
    <source>
        <dbReference type="Pfam" id="PF04239"/>
    </source>
</evidence>
<evidence type="ECO:0000256" key="1">
    <source>
        <dbReference type="ARBA" id="ARBA00004651"/>
    </source>
</evidence>
<sequence length="151" mass="16887">MDAVLRSAAIYLFLLLIFRVAGKRTLTQITTFDFVLLLIISEVTQQAMIGDDFSITQAVLAIVTLVGLDISLSLWKQRSPRVERLIDSVPVLILENGQPIKERMEQLRIDESDILNAARELQGLERLDQIKYAILERSGNISVIPRPNAGG</sequence>
<dbReference type="RefSeq" id="WP_345467095.1">
    <property type="nucleotide sequence ID" value="NZ_BAABRP010000017.1"/>
</dbReference>
<evidence type="ECO:0000256" key="4">
    <source>
        <dbReference type="ARBA" id="ARBA00022692"/>
    </source>
</evidence>
<keyword evidence="5 7" id="KW-1133">Transmembrane helix</keyword>
<dbReference type="Gene3D" id="3.30.240.20">
    <property type="entry name" value="bsu07140 like domains"/>
    <property type="match status" value="1"/>
</dbReference>
<dbReference type="EMBL" id="BAABRP010000017">
    <property type="protein sequence ID" value="GAA5514426.1"/>
    <property type="molecule type" value="Genomic_DNA"/>
</dbReference>
<evidence type="ECO:0000256" key="6">
    <source>
        <dbReference type="ARBA" id="ARBA00023136"/>
    </source>
</evidence>